<dbReference type="EMBL" id="NXLZ01000004">
    <property type="protein sequence ID" value="TKX31292.1"/>
    <property type="molecule type" value="Genomic_DNA"/>
</dbReference>
<dbReference type="InterPro" id="IPR006157">
    <property type="entry name" value="FolB_dom"/>
</dbReference>
<gene>
    <name evidence="2" type="ORF">CQA69_03355</name>
</gene>
<organism evidence="2 3">
    <name type="scientific">Campylobacter estrildidarum</name>
    <dbReference type="NCBI Taxonomy" id="2510189"/>
    <lineage>
        <taxon>Bacteria</taxon>
        <taxon>Pseudomonadati</taxon>
        <taxon>Campylobacterota</taxon>
        <taxon>Epsilonproteobacteria</taxon>
        <taxon>Campylobacterales</taxon>
        <taxon>Campylobacteraceae</taxon>
        <taxon>Campylobacter</taxon>
    </lineage>
</organism>
<accession>A0A4V6DXF2</accession>
<feature type="domain" description="Dihydroneopterin aldolase/epimerase" evidence="1">
    <location>
        <begin position="5"/>
        <end position="103"/>
    </location>
</feature>
<proteinExistence type="predicted"/>
<dbReference type="OrthoDB" id="5373183at2"/>
<name>A0A4V6DXF2_9BACT</name>
<evidence type="ECO:0000259" key="1">
    <source>
        <dbReference type="SMART" id="SM00905"/>
    </source>
</evidence>
<dbReference type="InterPro" id="IPR043133">
    <property type="entry name" value="GTP-CH-I_C/QueF"/>
</dbReference>
<evidence type="ECO:0000313" key="3">
    <source>
        <dbReference type="Proteomes" id="UP000308838"/>
    </source>
</evidence>
<evidence type="ECO:0000313" key="2">
    <source>
        <dbReference type="EMBL" id="TKX31292.1"/>
    </source>
</evidence>
<dbReference type="AlphaFoldDB" id="A0A4V6DXF2"/>
<reference evidence="2 3" key="1">
    <citation type="submission" date="2018-05" db="EMBL/GenBank/DDBJ databases">
        <title>Novel Campyloabacter and Helicobacter Species and Strains.</title>
        <authorList>
            <person name="Mannion A.J."/>
            <person name="Shen Z."/>
            <person name="Fox J.G."/>
        </authorList>
    </citation>
    <scope>NUCLEOTIDE SEQUENCE [LARGE SCALE GENOMIC DNA]</scope>
    <source>
        <strain evidence="3">MIT17-664</strain>
    </source>
</reference>
<dbReference type="SUPFAM" id="SSF55620">
    <property type="entry name" value="Tetrahydrobiopterin biosynthesis enzymes-like"/>
    <property type="match status" value="1"/>
</dbReference>
<comment type="caution">
    <text evidence="2">The sequence shown here is derived from an EMBL/GenBank/DDBJ whole genome shotgun (WGS) entry which is preliminary data.</text>
</comment>
<keyword evidence="3" id="KW-1185">Reference proteome</keyword>
<dbReference type="Gene3D" id="3.30.1130.10">
    <property type="match status" value="1"/>
</dbReference>
<dbReference type="Pfam" id="PF02152">
    <property type="entry name" value="FolB"/>
    <property type="match status" value="1"/>
</dbReference>
<dbReference type="Proteomes" id="UP000308838">
    <property type="component" value="Unassembled WGS sequence"/>
</dbReference>
<sequence>MQSHINVKMHFKCIIGILNFERKKKQKICVKLKAKANDFLDYAKVSRKIKKIYKKEKFFTLEESLDFVCEKLHSKFPQINYLKIATFKPKIIKNGRVGVKLKKRY</sequence>
<dbReference type="GO" id="GO:0006760">
    <property type="term" value="P:folic acid-containing compound metabolic process"/>
    <property type="evidence" value="ECO:0007669"/>
    <property type="project" value="InterPro"/>
</dbReference>
<protein>
    <submittedName>
        <fullName evidence="2">Dihydroneopterin aldolase</fullName>
    </submittedName>
</protein>
<dbReference type="GO" id="GO:0004150">
    <property type="term" value="F:dihydroneopterin aldolase activity"/>
    <property type="evidence" value="ECO:0007669"/>
    <property type="project" value="InterPro"/>
</dbReference>
<dbReference type="SMART" id="SM00905">
    <property type="entry name" value="FolB"/>
    <property type="match status" value="1"/>
</dbReference>
<dbReference type="RefSeq" id="WP_137620415.1">
    <property type="nucleotide sequence ID" value="NZ_NXLZ01000004.1"/>
</dbReference>